<name>A0AAV7FKH0_DENCH</name>
<evidence type="ECO:0000313" key="1">
    <source>
        <dbReference type="EMBL" id="KAH0449474.1"/>
    </source>
</evidence>
<dbReference type="Proteomes" id="UP000775213">
    <property type="component" value="Unassembled WGS sequence"/>
</dbReference>
<dbReference type="AlphaFoldDB" id="A0AAV7FKH0"/>
<proteinExistence type="predicted"/>
<protein>
    <recommendedName>
        <fullName evidence="3">LAGLIDADG homing endonuclease</fullName>
    </recommendedName>
</protein>
<gene>
    <name evidence="1" type="ORF">IEQ34_020166</name>
</gene>
<evidence type="ECO:0008006" key="3">
    <source>
        <dbReference type="Google" id="ProtNLM"/>
    </source>
</evidence>
<comment type="caution">
    <text evidence="1">The sequence shown here is derived from an EMBL/GenBank/DDBJ whole genome shotgun (WGS) entry which is preliminary data.</text>
</comment>
<accession>A0AAV7FKH0</accession>
<sequence length="138" mass="15849">MKPKITKGTTPGRAPIPTVPKSMATEKRSWRGRLHAIAAISADLILIPYLLESKNQCLCDKDSTTLTISKHPTKARPLLSSLCSRFEYHTNAYRIKGETAMSIVEQQQVYKPLYDIKYWKAMIFNKIFYIRGCNKKRK</sequence>
<dbReference type="EMBL" id="JAGFBR010000018">
    <property type="protein sequence ID" value="KAH0449474.1"/>
    <property type="molecule type" value="Genomic_DNA"/>
</dbReference>
<organism evidence="1 2">
    <name type="scientific">Dendrobium chrysotoxum</name>
    <name type="common">Orchid</name>
    <dbReference type="NCBI Taxonomy" id="161865"/>
    <lineage>
        <taxon>Eukaryota</taxon>
        <taxon>Viridiplantae</taxon>
        <taxon>Streptophyta</taxon>
        <taxon>Embryophyta</taxon>
        <taxon>Tracheophyta</taxon>
        <taxon>Spermatophyta</taxon>
        <taxon>Magnoliopsida</taxon>
        <taxon>Liliopsida</taxon>
        <taxon>Asparagales</taxon>
        <taxon>Orchidaceae</taxon>
        <taxon>Epidendroideae</taxon>
        <taxon>Malaxideae</taxon>
        <taxon>Dendrobiinae</taxon>
        <taxon>Dendrobium</taxon>
    </lineage>
</organism>
<evidence type="ECO:0000313" key="2">
    <source>
        <dbReference type="Proteomes" id="UP000775213"/>
    </source>
</evidence>
<keyword evidence="2" id="KW-1185">Reference proteome</keyword>
<reference evidence="1 2" key="1">
    <citation type="journal article" date="2021" name="Hortic Res">
        <title>Chromosome-scale assembly of the Dendrobium chrysotoxum genome enhances the understanding of orchid evolution.</title>
        <authorList>
            <person name="Zhang Y."/>
            <person name="Zhang G.Q."/>
            <person name="Zhang D."/>
            <person name="Liu X.D."/>
            <person name="Xu X.Y."/>
            <person name="Sun W.H."/>
            <person name="Yu X."/>
            <person name="Zhu X."/>
            <person name="Wang Z.W."/>
            <person name="Zhao X."/>
            <person name="Zhong W.Y."/>
            <person name="Chen H."/>
            <person name="Yin W.L."/>
            <person name="Huang T."/>
            <person name="Niu S.C."/>
            <person name="Liu Z.J."/>
        </authorList>
    </citation>
    <scope>NUCLEOTIDE SEQUENCE [LARGE SCALE GENOMIC DNA]</scope>
    <source>
        <strain evidence="1">Lindl</strain>
    </source>
</reference>